<dbReference type="InterPro" id="IPR044992">
    <property type="entry name" value="ChyE-like"/>
</dbReference>
<dbReference type="GO" id="GO:0005829">
    <property type="term" value="C:cytosol"/>
    <property type="evidence" value="ECO:0007669"/>
    <property type="project" value="TreeGrafter"/>
</dbReference>
<evidence type="ECO:0000313" key="2">
    <source>
        <dbReference type="EMBL" id="QJF52734.1"/>
    </source>
</evidence>
<dbReference type="RefSeq" id="WP_169641953.1">
    <property type="nucleotide sequence ID" value="NZ_CP048788.1"/>
</dbReference>
<keyword evidence="2" id="KW-0315">Glutamine amidotransferase</keyword>
<dbReference type="Pfam" id="PF00117">
    <property type="entry name" value="GATase"/>
    <property type="match status" value="1"/>
</dbReference>
<dbReference type="Proteomes" id="UP000503308">
    <property type="component" value="Chromosome"/>
</dbReference>
<reference evidence="2 3" key="1">
    <citation type="submission" date="2020-02" db="EMBL/GenBank/DDBJ databases">
        <title>Genome sequence of Roseobacter ponti.</title>
        <authorList>
            <person name="Hollensteiner J."/>
            <person name="Schneider D."/>
            <person name="Poehlein A."/>
            <person name="Daniel R."/>
        </authorList>
    </citation>
    <scope>NUCLEOTIDE SEQUENCE [LARGE SCALE GENOMIC DNA]</scope>
    <source>
        <strain evidence="2 3">DSM 106830</strain>
    </source>
</reference>
<protein>
    <submittedName>
        <fullName evidence="2">Type 1 glutamine amidotransferase</fullName>
    </submittedName>
</protein>
<dbReference type="Gene3D" id="3.40.50.880">
    <property type="match status" value="1"/>
</dbReference>
<keyword evidence="2" id="KW-0808">Transferase</keyword>
<feature type="domain" description="Glutamine amidotransferase" evidence="1">
    <location>
        <begin position="80"/>
        <end position="208"/>
    </location>
</feature>
<evidence type="ECO:0000313" key="3">
    <source>
        <dbReference type="Proteomes" id="UP000503308"/>
    </source>
</evidence>
<organism evidence="2 3">
    <name type="scientific">Roseobacter ponti</name>
    <dbReference type="NCBI Taxonomy" id="1891787"/>
    <lineage>
        <taxon>Bacteria</taxon>
        <taxon>Pseudomonadati</taxon>
        <taxon>Pseudomonadota</taxon>
        <taxon>Alphaproteobacteria</taxon>
        <taxon>Rhodobacterales</taxon>
        <taxon>Roseobacteraceae</taxon>
        <taxon>Roseobacter</taxon>
    </lineage>
</organism>
<proteinExistence type="predicted"/>
<evidence type="ECO:0000259" key="1">
    <source>
        <dbReference type="Pfam" id="PF00117"/>
    </source>
</evidence>
<sequence>MTKRILIVDNDPAVINDRKRRLFGESTGEGYAAALRRIDPGCAIAITAPYDGEDLPDLTVFDGAVFTGSAVDWSTDDARAEPLAGAMRAVFAAGLPALGSCNGMQLAASVLGGRSQASPNGREDGLAVDIRLTEAGRRHPMMAGREDGFAVPCVHRDEVALLPDGAVLLAGNRHSPVQAMAFERDGIRFWGVQYHPEYTLPFIGKRVLDWERLPVETAADLQIAHEDPAAAQRLGVRYSDMQDTARLTELRNWMAQL</sequence>
<name>A0A858SVH2_9RHOB</name>
<dbReference type="KEGG" id="rpon:G3256_16920"/>
<dbReference type="GO" id="GO:0016740">
    <property type="term" value="F:transferase activity"/>
    <property type="evidence" value="ECO:0007669"/>
    <property type="project" value="UniProtKB-KW"/>
</dbReference>
<dbReference type="InterPro" id="IPR017926">
    <property type="entry name" value="GATASE"/>
</dbReference>
<dbReference type="SUPFAM" id="SSF52317">
    <property type="entry name" value="Class I glutamine amidotransferase-like"/>
    <property type="match status" value="1"/>
</dbReference>
<dbReference type="InterPro" id="IPR029062">
    <property type="entry name" value="Class_I_gatase-like"/>
</dbReference>
<dbReference type="CDD" id="cd01741">
    <property type="entry name" value="GATase1_1"/>
    <property type="match status" value="1"/>
</dbReference>
<accession>A0A858SVH2</accession>
<dbReference type="EMBL" id="CP048788">
    <property type="protein sequence ID" value="QJF52734.1"/>
    <property type="molecule type" value="Genomic_DNA"/>
</dbReference>
<dbReference type="PANTHER" id="PTHR42695">
    <property type="entry name" value="GLUTAMINE AMIDOTRANSFERASE YLR126C-RELATED"/>
    <property type="match status" value="1"/>
</dbReference>
<dbReference type="PANTHER" id="PTHR42695:SF5">
    <property type="entry name" value="GLUTAMINE AMIDOTRANSFERASE YLR126C-RELATED"/>
    <property type="match status" value="1"/>
</dbReference>
<dbReference type="PROSITE" id="PS51273">
    <property type="entry name" value="GATASE_TYPE_1"/>
    <property type="match status" value="1"/>
</dbReference>
<gene>
    <name evidence="2" type="ORF">G3256_16920</name>
</gene>
<keyword evidence="3" id="KW-1185">Reference proteome</keyword>
<dbReference type="AlphaFoldDB" id="A0A858SVH2"/>